<accession>A0ABR0LZI9</accession>
<gene>
    <name evidence="5" type="primary">SSN8</name>
    <name evidence="5" type="ORF">LTR16_004176</name>
</gene>
<dbReference type="InterPro" id="IPR043198">
    <property type="entry name" value="Cyclin/Ssn8"/>
</dbReference>
<dbReference type="PIRSF" id="PIRSF028758">
    <property type="entry name" value="Cyclin, C/H/G types"/>
    <property type="match status" value="1"/>
</dbReference>
<dbReference type="CDD" id="cd20513">
    <property type="entry name" value="CYCLIN_CCNC_rpt1"/>
    <property type="match status" value="1"/>
</dbReference>
<feature type="domain" description="Cyclin-like" evidence="4">
    <location>
        <begin position="53"/>
        <end position="146"/>
    </location>
</feature>
<dbReference type="SMART" id="SM00385">
    <property type="entry name" value="CYCLIN"/>
    <property type="match status" value="1"/>
</dbReference>
<dbReference type="Pfam" id="PF00134">
    <property type="entry name" value="Cyclin_N"/>
    <property type="match status" value="1"/>
</dbReference>
<dbReference type="InterPro" id="IPR013763">
    <property type="entry name" value="Cyclin-like_dom"/>
</dbReference>
<comment type="caution">
    <text evidence="5">The sequence shown here is derived from an EMBL/GenBank/DDBJ whole genome shotgun (WGS) entry which is preliminary data.</text>
</comment>
<dbReference type="Gene3D" id="1.10.472.10">
    <property type="entry name" value="Cyclin-like"/>
    <property type="match status" value="2"/>
</dbReference>
<evidence type="ECO:0000256" key="1">
    <source>
        <dbReference type="ARBA" id="ARBA00008638"/>
    </source>
</evidence>
<dbReference type="Proteomes" id="UP001357485">
    <property type="component" value="Unassembled WGS sequence"/>
</dbReference>
<evidence type="ECO:0000313" key="5">
    <source>
        <dbReference type="EMBL" id="KAK5256028.1"/>
    </source>
</evidence>
<dbReference type="PANTHER" id="PTHR10026">
    <property type="entry name" value="CYCLIN"/>
    <property type="match status" value="1"/>
</dbReference>
<evidence type="ECO:0000259" key="4">
    <source>
        <dbReference type="SMART" id="SM00385"/>
    </source>
</evidence>
<dbReference type="EMBL" id="JAVRRA010008727">
    <property type="protein sequence ID" value="KAK5256028.1"/>
    <property type="molecule type" value="Genomic_DNA"/>
</dbReference>
<name>A0ABR0LZI9_9PEZI</name>
<dbReference type="InterPro" id="IPR036915">
    <property type="entry name" value="Cyclin-like_sf"/>
</dbReference>
<dbReference type="SUPFAM" id="SSF47954">
    <property type="entry name" value="Cyclin-like"/>
    <property type="match status" value="2"/>
</dbReference>
<evidence type="ECO:0000256" key="3">
    <source>
        <dbReference type="RuleBase" id="RU000383"/>
    </source>
</evidence>
<dbReference type="InterPro" id="IPR006671">
    <property type="entry name" value="Cyclin_N"/>
</dbReference>
<feature type="non-terminal residue" evidence="5">
    <location>
        <position position="236"/>
    </location>
</feature>
<proteinExistence type="inferred from homology"/>
<keyword evidence="6" id="KW-1185">Reference proteome</keyword>
<reference evidence="5 6" key="1">
    <citation type="submission" date="2023-08" db="EMBL/GenBank/DDBJ databases">
        <title>Black Yeasts Isolated from many extreme environments.</title>
        <authorList>
            <person name="Coleine C."/>
            <person name="Stajich J.E."/>
            <person name="Selbmann L."/>
        </authorList>
    </citation>
    <scope>NUCLEOTIDE SEQUENCE [LARGE SCALE GENOMIC DNA]</scope>
    <source>
        <strain evidence="5 6">CCFEE 536</strain>
    </source>
</reference>
<comment type="similarity">
    <text evidence="1">Belongs to the cyclin family. Cyclin C subfamily.</text>
</comment>
<evidence type="ECO:0000313" key="6">
    <source>
        <dbReference type="Proteomes" id="UP001357485"/>
    </source>
</evidence>
<organism evidence="5 6">
    <name type="scientific">Cryomyces antarcticus</name>
    <dbReference type="NCBI Taxonomy" id="329879"/>
    <lineage>
        <taxon>Eukaryota</taxon>
        <taxon>Fungi</taxon>
        <taxon>Dikarya</taxon>
        <taxon>Ascomycota</taxon>
        <taxon>Pezizomycotina</taxon>
        <taxon>Dothideomycetes</taxon>
        <taxon>Dothideomycetes incertae sedis</taxon>
        <taxon>Cryomyces</taxon>
    </lineage>
</organism>
<sequence>MASNYWASSQAQYWTFTKQELEDIRHDLGSESPSLVGKWPLPELRHLSIYFHQQISKLAKRTSASQPIRQQALATAQVYVRRFYTKVEIRKTNPYLVMATAFYLACKMEESPQHIRLVVSEAHHQWPDLVMADISKLGECEFWLISEMNSQLILHHPYRSLSELQQTFALTTDEALLASSIINDHYLTDLPFLHAPHVMAITAIILAVTLRPNQANLQAHAAATSAVAVQNAMQAL</sequence>
<protein>
    <recommendedName>
        <fullName evidence="2">RNA polymerase II holoenzyme cyclin-like subunit</fullName>
    </recommendedName>
</protein>
<keyword evidence="3" id="KW-0195">Cyclin</keyword>
<evidence type="ECO:0000256" key="2">
    <source>
        <dbReference type="ARBA" id="ARBA00014912"/>
    </source>
</evidence>